<gene>
    <name evidence="1" type="ORF">F0M18_16410</name>
</gene>
<dbReference type="Proteomes" id="UP000323708">
    <property type="component" value="Unassembled WGS sequence"/>
</dbReference>
<evidence type="ECO:0000313" key="2">
    <source>
        <dbReference type="Proteomes" id="UP000323708"/>
    </source>
</evidence>
<protein>
    <submittedName>
        <fullName evidence="1">Uncharacterized protein</fullName>
    </submittedName>
</protein>
<accession>A0A5B0WQ77</accession>
<dbReference type="RefSeq" id="WP_149612552.1">
    <property type="nucleotide sequence ID" value="NZ_VTUX01000008.1"/>
</dbReference>
<keyword evidence="2" id="KW-1185">Reference proteome</keyword>
<dbReference type="EMBL" id="VTUX01000008">
    <property type="protein sequence ID" value="KAA1189254.1"/>
    <property type="molecule type" value="Genomic_DNA"/>
</dbReference>
<organism evidence="1 2">
    <name type="scientific">Pseudohalioglobus sediminis</name>
    <dbReference type="NCBI Taxonomy" id="2606449"/>
    <lineage>
        <taxon>Bacteria</taxon>
        <taxon>Pseudomonadati</taxon>
        <taxon>Pseudomonadota</taxon>
        <taxon>Gammaproteobacteria</taxon>
        <taxon>Cellvibrionales</taxon>
        <taxon>Halieaceae</taxon>
        <taxon>Pseudohalioglobus</taxon>
    </lineage>
</organism>
<reference evidence="1 2" key="1">
    <citation type="submission" date="2019-09" db="EMBL/GenBank/DDBJ databases">
        <authorList>
            <person name="Chen X.-Y."/>
        </authorList>
    </citation>
    <scope>NUCLEOTIDE SEQUENCE [LARGE SCALE GENOMIC DNA]</scope>
    <source>
        <strain evidence="1 2">NY5</strain>
    </source>
</reference>
<sequence>MTRLLTLVRLPGALCACKHPLEIGGKSSIVERIYGERGCSWQEFQAASPRCTENDVRSARYLMSYRTADNQGQTA</sequence>
<evidence type="ECO:0000313" key="1">
    <source>
        <dbReference type="EMBL" id="KAA1189254.1"/>
    </source>
</evidence>
<dbReference type="AlphaFoldDB" id="A0A5B0WQ77"/>
<comment type="caution">
    <text evidence="1">The sequence shown here is derived from an EMBL/GenBank/DDBJ whole genome shotgun (WGS) entry which is preliminary data.</text>
</comment>
<name>A0A5B0WQ77_9GAMM</name>
<proteinExistence type="predicted"/>